<name>A0ABT3C922_9MYCO</name>
<sequence>MAFALKLNDLTMAGKELSDDDSFEFLADGILKVTEGLKVTYYGPGSWQLVQTLNDHRPGFKRRR</sequence>
<keyword evidence="2" id="KW-1185">Reference proteome</keyword>
<reference evidence="1 2" key="1">
    <citation type="journal article" date="2022" name="BMC Genomics">
        <title>Comparative genome analysis of mycobacteria focusing on tRNA and non-coding RNA.</title>
        <authorList>
            <person name="Behra P.R.K."/>
            <person name="Pettersson B.M.F."/>
            <person name="Ramesh M."/>
            <person name="Das S."/>
            <person name="Dasgupta S."/>
            <person name="Kirsebom L.A."/>
        </authorList>
    </citation>
    <scope>NUCLEOTIDE SEQUENCE [LARGE SCALE GENOMIC DNA]</scope>
    <source>
        <strain evidence="1 2">DSM 44078</strain>
    </source>
</reference>
<evidence type="ECO:0000313" key="2">
    <source>
        <dbReference type="Proteomes" id="UP001526201"/>
    </source>
</evidence>
<evidence type="ECO:0000313" key="1">
    <source>
        <dbReference type="EMBL" id="MCV7225911.1"/>
    </source>
</evidence>
<organism evidence="1 2">
    <name type="scientific">Mycolicibacterium komossense</name>
    <dbReference type="NCBI Taxonomy" id="1779"/>
    <lineage>
        <taxon>Bacteria</taxon>
        <taxon>Bacillati</taxon>
        <taxon>Actinomycetota</taxon>
        <taxon>Actinomycetes</taxon>
        <taxon>Mycobacteriales</taxon>
        <taxon>Mycobacteriaceae</taxon>
        <taxon>Mycolicibacterium</taxon>
    </lineage>
</organism>
<dbReference type="Proteomes" id="UP001526201">
    <property type="component" value="Unassembled WGS sequence"/>
</dbReference>
<gene>
    <name evidence="1" type="ORF">H7J73_07675</name>
</gene>
<protein>
    <submittedName>
        <fullName evidence="1">Uncharacterized protein</fullName>
    </submittedName>
</protein>
<proteinExistence type="predicted"/>
<accession>A0ABT3C922</accession>
<dbReference type="EMBL" id="JACKTY010000020">
    <property type="protein sequence ID" value="MCV7225911.1"/>
    <property type="molecule type" value="Genomic_DNA"/>
</dbReference>
<dbReference type="RefSeq" id="WP_264066753.1">
    <property type="nucleotide sequence ID" value="NZ_JACKTY010000020.1"/>
</dbReference>
<comment type="caution">
    <text evidence="1">The sequence shown here is derived from an EMBL/GenBank/DDBJ whole genome shotgun (WGS) entry which is preliminary data.</text>
</comment>